<protein>
    <submittedName>
        <fullName evidence="2">Uncharacterized protein</fullName>
    </submittedName>
</protein>
<proteinExistence type="predicted"/>
<name>A0A8S3VC55_MYTED</name>
<sequence length="283" mass="31623">MVHVLNRSSYPWDLAYNNLAILPGDVFRNSVALEYVMCTTCLDCDCLSASTYQWIKHIVIDNNVYEFTCHNGVVLPNTVFNCSDDGSRLAVTSIENGSSCNCKDSITKQLSSMDVTIETTPAIESTKLDSSYTYTAGIISGMVASLTLIITYTALKRIIHTMSRIKHSDITDNEINKTINDGFDFIPTVYGEMAKKYNNIPPKSHINTIDNGIDVLKTLNYNEQMNKEYDNIPPKSHITLSSFSNMSNVHHTMVLEGIQPVEACDIFYVETFPNSTLVHKTCV</sequence>
<evidence type="ECO:0000313" key="2">
    <source>
        <dbReference type="EMBL" id="CAG2255538.1"/>
    </source>
</evidence>
<evidence type="ECO:0000313" key="3">
    <source>
        <dbReference type="Proteomes" id="UP000683360"/>
    </source>
</evidence>
<keyword evidence="3" id="KW-1185">Reference proteome</keyword>
<accession>A0A8S3VC55</accession>
<dbReference type="Proteomes" id="UP000683360">
    <property type="component" value="Unassembled WGS sequence"/>
</dbReference>
<keyword evidence="1" id="KW-1133">Transmembrane helix</keyword>
<reference evidence="2" key="1">
    <citation type="submission" date="2021-03" db="EMBL/GenBank/DDBJ databases">
        <authorList>
            <person name="Bekaert M."/>
        </authorList>
    </citation>
    <scope>NUCLEOTIDE SEQUENCE</scope>
</reference>
<dbReference type="OrthoDB" id="10429066at2759"/>
<comment type="caution">
    <text evidence="2">The sequence shown here is derived from an EMBL/GenBank/DDBJ whole genome shotgun (WGS) entry which is preliminary data.</text>
</comment>
<dbReference type="AlphaFoldDB" id="A0A8S3VC55"/>
<gene>
    <name evidence="2" type="ORF">MEDL_66938</name>
</gene>
<evidence type="ECO:0000256" key="1">
    <source>
        <dbReference type="SAM" id="Phobius"/>
    </source>
</evidence>
<keyword evidence="1" id="KW-0472">Membrane</keyword>
<dbReference type="EMBL" id="CAJPWZ010003273">
    <property type="protein sequence ID" value="CAG2255538.1"/>
    <property type="molecule type" value="Genomic_DNA"/>
</dbReference>
<feature type="transmembrane region" description="Helical" evidence="1">
    <location>
        <begin position="132"/>
        <end position="155"/>
    </location>
</feature>
<keyword evidence="1" id="KW-0812">Transmembrane</keyword>
<organism evidence="2 3">
    <name type="scientific">Mytilus edulis</name>
    <name type="common">Blue mussel</name>
    <dbReference type="NCBI Taxonomy" id="6550"/>
    <lineage>
        <taxon>Eukaryota</taxon>
        <taxon>Metazoa</taxon>
        <taxon>Spiralia</taxon>
        <taxon>Lophotrochozoa</taxon>
        <taxon>Mollusca</taxon>
        <taxon>Bivalvia</taxon>
        <taxon>Autobranchia</taxon>
        <taxon>Pteriomorphia</taxon>
        <taxon>Mytilida</taxon>
        <taxon>Mytiloidea</taxon>
        <taxon>Mytilidae</taxon>
        <taxon>Mytilinae</taxon>
        <taxon>Mytilus</taxon>
    </lineage>
</organism>